<dbReference type="AlphaFoldDB" id="A0A919VAU4"/>
<dbReference type="GO" id="GO:0016627">
    <property type="term" value="F:oxidoreductase activity, acting on the CH-CH group of donors"/>
    <property type="evidence" value="ECO:0007669"/>
    <property type="project" value="InterPro"/>
</dbReference>
<reference evidence="1" key="1">
    <citation type="submission" date="2021-01" db="EMBL/GenBank/DDBJ databases">
        <title>Whole genome shotgun sequence of Sinosporangium siamense NBRC 109515.</title>
        <authorList>
            <person name="Komaki H."/>
            <person name="Tamura T."/>
        </authorList>
    </citation>
    <scope>NUCLEOTIDE SEQUENCE</scope>
    <source>
        <strain evidence="1">NBRC 109515</strain>
    </source>
</reference>
<accession>A0A919VAU4</accession>
<dbReference type="Gene3D" id="1.20.140.10">
    <property type="entry name" value="Butyryl-CoA Dehydrogenase, subunit A, domain 3"/>
    <property type="match status" value="1"/>
</dbReference>
<keyword evidence="2" id="KW-1185">Reference proteome</keyword>
<organism evidence="1 2">
    <name type="scientific">Sinosporangium siamense</name>
    <dbReference type="NCBI Taxonomy" id="1367973"/>
    <lineage>
        <taxon>Bacteria</taxon>
        <taxon>Bacillati</taxon>
        <taxon>Actinomycetota</taxon>
        <taxon>Actinomycetes</taxon>
        <taxon>Streptosporangiales</taxon>
        <taxon>Streptosporangiaceae</taxon>
        <taxon>Sinosporangium</taxon>
    </lineage>
</organism>
<name>A0A919VAU4_9ACTN</name>
<evidence type="ECO:0000313" key="2">
    <source>
        <dbReference type="Proteomes" id="UP000606172"/>
    </source>
</evidence>
<evidence type="ECO:0000313" key="1">
    <source>
        <dbReference type="EMBL" id="GII96768.1"/>
    </source>
</evidence>
<dbReference type="Proteomes" id="UP000606172">
    <property type="component" value="Unassembled WGS sequence"/>
</dbReference>
<dbReference type="RefSeq" id="WP_373870237.1">
    <property type="nucleotide sequence ID" value="NZ_BOOW01000049.1"/>
</dbReference>
<dbReference type="SUPFAM" id="SSF47203">
    <property type="entry name" value="Acyl-CoA dehydrogenase C-terminal domain-like"/>
    <property type="match status" value="1"/>
</dbReference>
<dbReference type="InterPro" id="IPR036250">
    <property type="entry name" value="AcylCo_DH-like_C"/>
</dbReference>
<protein>
    <submittedName>
        <fullName evidence="1">Uncharacterized protein</fullName>
    </submittedName>
</protein>
<proteinExistence type="predicted"/>
<sequence>MVRPATRRRGGRAVLDHPNVQKTVGEIWVAVESSRAMLHRALCEIRTVTLPVGARGVIVARPHRVARGGRAPPGGTACSPVSVELPRVVGAEHLDQVGAGGDAA</sequence>
<dbReference type="EMBL" id="BOOW01000049">
    <property type="protein sequence ID" value="GII96768.1"/>
    <property type="molecule type" value="Genomic_DNA"/>
</dbReference>
<gene>
    <name evidence="1" type="ORF">Ssi02_69990</name>
</gene>
<comment type="caution">
    <text evidence="1">The sequence shown here is derived from an EMBL/GenBank/DDBJ whole genome shotgun (WGS) entry which is preliminary data.</text>
</comment>